<feature type="non-terminal residue" evidence="6">
    <location>
        <position position="362"/>
    </location>
</feature>
<feature type="domain" description="Myb-like" evidence="4">
    <location>
        <begin position="128"/>
        <end position="177"/>
    </location>
</feature>
<dbReference type="PANTHER" id="PTHR46380:SF2">
    <property type="entry name" value="CYCLIN-D-BINDING MYB-LIKE TRANSCRIPTION FACTOR 1"/>
    <property type="match status" value="1"/>
</dbReference>
<dbReference type="GO" id="GO:0005634">
    <property type="term" value="C:nucleus"/>
    <property type="evidence" value="ECO:0007669"/>
    <property type="project" value="UniProtKB-SubCell"/>
</dbReference>
<evidence type="ECO:0000256" key="3">
    <source>
        <dbReference type="ARBA" id="ARBA00023242"/>
    </source>
</evidence>
<protein>
    <submittedName>
        <fullName evidence="6">12035_t:CDS:1</fullName>
    </submittedName>
</protein>
<dbReference type="Gene3D" id="1.10.10.60">
    <property type="entry name" value="Homeodomain-like"/>
    <property type="match status" value="2"/>
</dbReference>
<dbReference type="PROSITE" id="PS50090">
    <property type="entry name" value="MYB_LIKE"/>
    <property type="match status" value="2"/>
</dbReference>
<dbReference type="GO" id="GO:0000976">
    <property type="term" value="F:transcription cis-regulatory region binding"/>
    <property type="evidence" value="ECO:0007669"/>
    <property type="project" value="TreeGrafter"/>
</dbReference>
<dbReference type="CDD" id="cd00167">
    <property type="entry name" value="SANT"/>
    <property type="match status" value="1"/>
</dbReference>
<dbReference type="InterPro" id="IPR001005">
    <property type="entry name" value="SANT/Myb"/>
</dbReference>
<keyword evidence="7" id="KW-1185">Reference proteome</keyword>
<dbReference type="InterPro" id="IPR051651">
    <property type="entry name" value="DMTF1_DNA-bind_reg"/>
</dbReference>
<evidence type="ECO:0000313" key="7">
    <source>
        <dbReference type="Proteomes" id="UP000789831"/>
    </source>
</evidence>
<dbReference type="EMBL" id="CAJVPL010001320">
    <property type="protein sequence ID" value="CAG8564700.1"/>
    <property type="molecule type" value="Genomic_DNA"/>
</dbReference>
<comment type="caution">
    <text evidence="6">The sequence shown here is derived from an EMBL/GenBank/DDBJ whole genome shotgun (WGS) entry which is preliminary data.</text>
</comment>
<evidence type="ECO:0000259" key="5">
    <source>
        <dbReference type="PROSITE" id="PS51294"/>
    </source>
</evidence>
<dbReference type="AlphaFoldDB" id="A0A9N9FV58"/>
<dbReference type="InterPro" id="IPR009057">
    <property type="entry name" value="Homeodomain-like_sf"/>
</dbReference>
<keyword evidence="2" id="KW-0238">DNA-binding</keyword>
<dbReference type="PANTHER" id="PTHR46380">
    <property type="entry name" value="CYCLIN-D-BINDING MYB-LIKE TRANSCRIPTION FACTOR 1"/>
    <property type="match status" value="1"/>
</dbReference>
<gene>
    <name evidence="6" type="ORF">AGERDE_LOCUS7328</name>
</gene>
<evidence type="ECO:0000259" key="4">
    <source>
        <dbReference type="PROSITE" id="PS50090"/>
    </source>
</evidence>
<sequence>KIFKESKHMGRVKPRSTSAKSTKIIKTRWLEPSELKNLGVDYTKGNYSRQEDTLLIQALEDYKIASLFHIDLIEFFKKNKLQAQEIHQLIYGKNGKKGIHKNFWKEIGSVLQTRPLKSVTSHVQRMQHPYKNAGKWLPKDDALLKSLFKKHGSNWKKIGDAVGRTGLACRDRYRDFIESESTMTKGKWSDTEIKKLCDILDELIKNGEATDSTVPWNQVSEKMGFTRSQHQCREKWQRDLLIRYKREDFNESPKWTKEDSWTLVKKMWEVDVEDDVDIPWEDLANDPNWGPWTPEYLRRVWYGWRRSKQEYIDLSFPVFTEKIYFKFRTKKGVSDQRKQRKKVKVERESISAEFVEDSELEE</sequence>
<keyword evidence="3" id="KW-0539">Nucleus</keyword>
<name>A0A9N9FV58_9GLOM</name>
<dbReference type="InterPro" id="IPR017930">
    <property type="entry name" value="Myb_dom"/>
</dbReference>
<evidence type="ECO:0000256" key="1">
    <source>
        <dbReference type="ARBA" id="ARBA00004123"/>
    </source>
</evidence>
<accession>A0A9N9FV58</accession>
<feature type="domain" description="HTH myb-type" evidence="5">
    <location>
        <begin position="128"/>
        <end position="181"/>
    </location>
</feature>
<feature type="domain" description="Myb-like" evidence="4">
    <location>
        <begin position="180"/>
        <end position="240"/>
    </location>
</feature>
<comment type="subcellular location">
    <subcellularLocation>
        <location evidence="1">Nucleus</location>
    </subcellularLocation>
</comment>
<reference evidence="6" key="1">
    <citation type="submission" date="2021-06" db="EMBL/GenBank/DDBJ databases">
        <authorList>
            <person name="Kallberg Y."/>
            <person name="Tangrot J."/>
            <person name="Rosling A."/>
        </authorList>
    </citation>
    <scope>NUCLEOTIDE SEQUENCE</scope>
    <source>
        <strain evidence="6">MT106</strain>
    </source>
</reference>
<dbReference type="SMART" id="SM00717">
    <property type="entry name" value="SANT"/>
    <property type="match status" value="3"/>
</dbReference>
<dbReference type="SUPFAM" id="SSF46689">
    <property type="entry name" value="Homeodomain-like"/>
    <property type="match status" value="2"/>
</dbReference>
<evidence type="ECO:0000256" key="2">
    <source>
        <dbReference type="ARBA" id="ARBA00023125"/>
    </source>
</evidence>
<dbReference type="PROSITE" id="PS51294">
    <property type="entry name" value="HTH_MYB"/>
    <property type="match status" value="1"/>
</dbReference>
<dbReference type="GO" id="GO:0003700">
    <property type="term" value="F:DNA-binding transcription factor activity"/>
    <property type="evidence" value="ECO:0007669"/>
    <property type="project" value="TreeGrafter"/>
</dbReference>
<proteinExistence type="predicted"/>
<dbReference type="Pfam" id="PF13921">
    <property type="entry name" value="Myb_DNA-bind_6"/>
    <property type="match status" value="2"/>
</dbReference>
<organism evidence="6 7">
    <name type="scientific">Ambispora gerdemannii</name>
    <dbReference type="NCBI Taxonomy" id="144530"/>
    <lineage>
        <taxon>Eukaryota</taxon>
        <taxon>Fungi</taxon>
        <taxon>Fungi incertae sedis</taxon>
        <taxon>Mucoromycota</taxon>
        <taxon>Glomeromycotina</taxon>
        <taxon>Glomeromycetes</taxon>
        <taxon>Archaeosporales</taxon>
        <taxon>Ambisporaceae</taxon>
        <taxon>Ambispora</taxon>
    </lineage>
</organism>
<evidence type="ECO:0000313" key="6">
    <source>
        <dbReference type="EMBL" id="CAG8564700.1"/>
    </source>
</evidence>
<dbReference type="OrthoDB" id="39591at2759"/>
<dbReference type="Proteomes" id="UP000789831">
    <property type="component" value="Unassembled WGS sequence"/>
</dbReference>